<name>A0A9D4MBV6_DREPO</name>
<evidence type="ECO:0000313" key="2">
    <source>
        <dbReference type="Proteomes" id="UP000828390"/>
    </source>
</evidence>
<reference evidence="1" key="1">
    <citation type="journal article" date="2019" name="bioRxiv">
        <title>The Genome of the Zebra Mussel, Dreissena polymorpha: A Resource for Invasive Species Research.</title>
        <authorList>
            <person name="McCartney M.A."/>
            <person name="Auch B."/>
            <person name="Kono T."/>
            <person name="Mallez S."/>
            <person name="Zhang Y."/>
            <person name="Obille A."/>
            <person name="Becker A."/>
            <person name="Abrahante J.E."/>
            <person name="Garbe J."/>
            <person name="Badalamenti J.P."/>
            <person name="Herman A."/>
            <person name="Mangelson H."/>
            <person name="Liachko I."/>
            <person name="Sullivan S."/>
            <person name="Sone E.D."/>
            <person name="Koren S."/>
            <person name="Silverstein K.A.T."/>
            <person name="Beckman K.B."/>
            <person name="Gohl D.M."/>
        </authorList>
    </citation>
    <scope>NUCLEOTIDE SEQUENCE</scope>
    <source>
        <strain evidence="1">Duluth1</strain>
        <tissue evidence="1">Whole animal</tissue>
    </source>
</reference>
<evidence type="ECO:0000313" key="1">
    <source>
        <dbReference type="EMBL" id="KAH3873379.1"/>
    </source>
</evidence>
<proteinExistence type="predicted"/>
<keyword evidence="2" id="KW-1185">Reference proteome</keyword>
<accession>A0A9D4MBV6</accession>
<dbReference type="AlphaFoldDB" id="A0A9D4MBV6"/>
<comment type="caution">
    <text evidence="1">The sequence shown here is derived from an EMBL/GenBank/DDBJ whole genome shotgun (WGS) entry which is preliminary data.</text>
</comment>
<dbReference type="EMBL" id="JAIWYP010000002">
    <property type="protein sequence ID" value="KAH3873379.1"/>
    <property type="molecule type" value="Genomic_DNA"/>
</dbReference>
<reference evidence="1" key="2">
    <citation type="submission" date="2020-11" db="EMBL/GenBank/DDBJ databases">
        <authorList>
            <person name="McCartney M.A."/>
            <person name="Auch B."/>
            <person name="Kono T."/>
            <person name="Mallez S."/>
            <person name="Becker A."/>
            <person name="Gohl D.M."/>
            <person name="Silverstein K.A.T."/>
            <person name="Koren S."/>
            <person name="Bechman K.B."/>
            <person name="Herman A."/>
            <person name="Abrahante J.E."/>
            <person name="Garbe J."/>
        </authorList>
    </citation>
    <scope>NUCLEOTIDE SEQUENCE</scope>
    <source>
        <strain evidence="1">Duluth1</strain>
        <tissue evidence="1">Whole animal</tissue>
    </source>
</reference>
<dbReference type="Proteomes" id="UP000828390">
    <property type="component" value="Unassembled WGS sequence"/>
</dbReference>
<protein>
    <submittedName>
        <fullName evidence="1">Uncharacterized protein</fullName>
    </submittedName>
</protein>
<organism evidence="1 2">
    <name type="scientific">Dreissena polymorpha</name>
    <name type="common">Zebra mussel</name>
    <name type="synonym">Mytilus polymorpha</name>
    <dbReference type="NCBI Taxonomy" id="45954"/>
    <lineage>
        <taxon>Eukaryota</taxon>
        <taxon>Metazoa</taxon>
        <taxon>Spiralia</taxon>
        <taxon>Lophotrochozoa</taxon>
        <taxon>Mollusca</taxon>
        <taxon>Bivalvia</taxon>
        <taxon>Autobranchia</taxon>
        <taxon>Heteroconchia</taxon>
        <taxon>Euheterodonta</taxon>
        <taxon>Imparidentia</taxon>
        <taxon>Neoheterodontei</taxon>
        <taxon>Myida</taxon>
        <taxon>Dreissenoidea</taxon>
        <taxon>Dreissenidae</taxon>
        <taxon>Dreissena</taxon>
    </lineage>
</organism>
<gene>
    <name evidence="1" type="ORF">DPMN_036613</name>
</gene>
<sequence length="84" mass="9752">MDRKCAFSFQLDPTSMAVELYDKSWFEVNCSNYPVKVPILLIQGFQFVVNCDTTELVRVGVRVEVRVKPWYPSDFLAKCIENKV</sequence>